<evidence type="ECO:0000313" key="3">
    <source>
        <dbReference type="Proteomes" id="UP000319094"/>
    </source>
</evidence>
<gene>
    <name evidence="2" type="ORF">FB468_3304</name>
</gene>
<keyword evidence="3" id="KW-1185">Reference proteome</keyword>
<dbReference type="RefSeq" id="WP_141888880.1">
    <property type="nucleotide sequence ID" value="NZ_BAAAUY010000018.1"/>
</dbReference>
<sequence>MLRFVFFIGVGILTGGVIATIVGPPGAAAWAFPVGLVAAVLSGVLVLVGRSLRGLSMPSNEQVQTALSAGRVGLARVDELTQTGTQINEQPVCDIDLTVRPVRGGVYRTRVRRIVQLTQIPRFQPGTRHVVAILAEGEPDVALTDEDATAEIWADTEFPPAAIAGEMRLGSAGTGGLPGARRPLIGTGKKSRPIRITVFVLAALLAGAAVVFPYRAGLAETLTAIPDGRLHADLREAPALDRAFTALATEIGHDRVVSVTVSEDLVTVNAPLTPESLNVDRWTYRKGSVAHGGPGAPQPDTLSEQFALTEIDAGAILREIERAAGEVGVKNLDGVMYNADRALAQTEEDPWNTERSGPVSVSFVINDGYRSASFRVAADGSGLERTD</sequence>
<organism evidence="2 3">
    <name type="scientific">Leucobacter komagatae</name>
    <dbReference type="NCBI Taxonomy" id="55969"/>
    <lineage>
        <taxon>Bacteria</taxon>
        <taxon>Bacillati</taxon>
        <taxon>Actinomycetota</taxon>
        <taxon>Actinomycetes</taxon>
        <taxon>Micrococcales</taxon>
        <taxon>Microbacteriaceae</taxon>
        <taxon>Leucobacter</taxon>
    </lineage>
</organism>
<accession>A0A542XY67</accession>
<dbReference type="Proteomes" id="UP000319094">
    <property type="component" value="Unassembled WGS sequence"/>
</dbReference>
<reference evidence="2 3" key="1">
    <citation type="submission" date="2019-06" db="EMBL/GenBank/DDBJ databases">
        <title>Sequencing the genomes of 1000 actinobacteria strains.</title>
        <authorList>
            <person name="Klenk H.-P."/>
        </authorList>
    </citation>
    <scope>NUCLEOTIDE SEQUENCE [LARGE SCALE GENOMIC DNA]</scope>
    <source>
        <strain evidence="2 3">DSM 8803</strain>
    </source>
</reference>
<dbReference type="AlphaFoldDB" id="A0A542XY67"/>
<name>A0A542XY67_9MICO</name>
<feature type="transmembrane region" description="Helical" evidence="1">
    <location>
        <begin position="196"/>
        <end position="214"/>
    </location>
</feature>
<dbReference type="OrthoDB" id="4965912at2"/>
<feature type="transmembrane region" description="Helical" evidence="1">
    <location>
        <begin position="29"/>
        <end position="48"/>
    </location>
</feature>
<comment type="caution">
    <text evidence="2">The sequence shown here is derived from an EMBL/GenBank/DDBJ whole genome shotgun (WGS) entry which is preliminary data.</text>
</comment>
<evidence type="ECO:0000256" key="1">
    <source>
        <dbReference type="SAM" id="Phobius"/>
    </source>
</evidence>
<protein>
    <submittedName>
        <fullName evidence="2">Uncharacterized protein</fullName>
    </submittedName>
</protein>
<keyword evidence="1" id="KW-0812">Transmembrane</keyword>
<proteinExistence type="predicted"/>
<evidence type="ECO:0000313" key="2">
    <source>
        <dbReference type="EMBL" id="TQL40780.1"/>
    </source>
</evidence>
<keyword evidence="1" id="KW-0472">Membrane</keyword>
<keyword evidence="1" id="KW-1133">Transmembrane helix</keyword>
<dbReference type="EMBL" id="VFON01000002">
    <property type="protein sequence ID" value="TQL40780.1"/>
    <property type="molecule type" value="Genomic_DNA"/>
</dbReference>